<dbReference type="Proteomes" id="UP000077926">
    <property type="component" value="Chromosome"/>
</dbReference>
<gene>
    <name evidence="2" type="ORF">ABE28_010335</name>
</gene>
<evidence type="ECO:0008006" key="4">
    <source>
        <dbReference type="Google" id="ProtNLM"/>
    </source>
</evidence>
<dbReference type="OrthoDB" id="4187110at2"/>
<name>A0A1B3XNG6_9BACI</name>
<dbReference type="STRING" id="264697.ABE28_010335"/>
<feature type="transmembrane region" description="Helical" evidence="1">
    <location>
        <begin position="159"/>
        <end position="180"/>
    </location>
</feature>
<feature type="transmembrane region" description="Helical" evidence="1">
    <location>
        <begin position="125"/>
        <end position="147"/>
    </location>
</feature>
<proteinExistence type="predicted"/>
<keyword evidence="1" id="KW-1133">Transmembrane helix</keyword>
<dbReference type="EMBL" id="CP017080">
    <property type="protein sequence ID" value="AOH54748.1"/>
    <property type="molecule type" value="Genomic_DNA"/>
</dbReference>
<evidence type="ECO:0000313" key="3">
    <source>
        <dbReference type="Proteomes" id="UP000077926"/>
    </source>
</evidence>
<evidence type="ECO:0000256" key="1">
    <source>
        <dbReference type="SAM" id="Phobius"/>
    </source>
</evidence>
<dbReference type="AlphaFoldDB" id="A0A1B3XNG6"/>
<organism evidence="2 3">
    <name type="scientific">Peribacillus muralis</name>
    <dbReference type="NCBI Taxonomy" id="264697"/>
    <lineage>
        <taxon>Bacteria</taxon>
        <taxon>Bacillati</taxon>
        <taxon>Bacillota</taxon>
        <taxon>Bacilli</taxon>
        <taxon>Bacillales</taxon>
        <taxon>Bacillaceae</taxon>
        <taxon>Peribacillus</taxon>
    </lineage>
</organism>
<keyword evidence="3" id="KW-1185">Reference proteome</keyword>
<keyword evidence="1" id="KW-0812">Transmembrane</keyword>
<dbReference type="RefSeq" id="WP_064465286.1">
    <property type="nucleotide sequence ID" value="NZ_CP017080.1"/>
</dbReference>
<feature type="transmembrane region" description="Helical" evidence="1">
    <location>
        <begin position="232"/>
        <end position="254"/>
    </location>
</feature>
<protein>
    <recommendedName>
        <fullName evidence="4">ABC transporter permease</fullName>
    </recommendedName>
</protein>
<feature type="transmembrane region" description="Helical" evidence="1">
    <location>
        <begin position="186"/>
        <end position="211"/>
    </location>
</feature>
<dbReference type="KEGG" id="bmur:ABE28_010335"/>
<keyword evidence="1" id="KW-0472">Membrane</keyword>
<sequence>MNAFNVLMKKEFMQMLRDNKVIWLPLVFILLGMTQPIVTHLMPSIVKALAGGQGIMIDPNMMALKGGEVLASTLASQFDQLGLMILVISMMGMIQTDKADGMLAFILTRPVTVSSYIAGKIASHFIISAISVVLGYVASTIFVNYLFTNVPFSRMIPALSLYLVWVLFIVTFTAMISTIITGQGVIALISIVFLIGCRIFVGLSPLLDIINSASMSKHAMTLLITGRISSQAVINLLVTSFWIILMLNVTHYWIVNKKFNHE</sequence>
<accession>A0A1B3XNG6</accession>
<evidence type="ECO:0000313" key="2">
    <source>
        <dbReference type="EMBL" id="AOH54748.1"/>
    </source>
</evidence>
<reference evidence="2 3" key="1">
    <citation type="submission" date="2016-08" db="EMBL/GenBank/DDBJ databases">
        <title>Complete genome sequence of Bacillus muralis G25-68, a strain with toxicity to nematodes.</title>
        <authorList>
            <person name="Zheng Z."/>
        </authorList>
    </citation>
    <scope>NUCLEOTIDE SEQUENCE [LARGE SCALE GENOMIC DNA]</scope>
    <source>
        <strain evidence="2 3">G25-68</strain>
    </source>
</reference>